<dbReference type="InterPro" id="IPR036890">
    <property type="entry name" value="HATPase_C_sf"/>
</dbReference>
<dbReference type="PRINTS" id="PR00344">
    <property type="entry name" value="BCTRLSENSOR"/>
</dbReference>
<dbReference type="InterPro" id="IPR003660">
    <property type="entry name" value="HAMP_dom"/>
</dbReference>
<name>A0A1B4V5R4_9GAMM</name>
<feature type="transmembrane region" description="Helical" evidence="8">
    <location>
        <begin position="183"/>
        <end position="204"/>
    </location>
</feature>
<comment type="subcellular location">
    <subcellularLocation>
        <location evidence="2">Membrane</location>
    </subcellularLocation>
</comment>
<feature type="transmembrane region" description="Helical" evidence="8">
    <location>
        <begin position="20"/>
        <end position="42"/>
    </location>
</feature>
<dbReference type="CDD" id="cd00075">
    <property type="entry name" value="HATPase"/>
    <property type="match status" value="1"/>
</dbReference>
<evidence type="ECO:0000259" key="9">
    <source>
        <dbReference type="PROSITE" id="PS50109"/>
    </source>
</evidence>
<evidence type="ECO:0000256" key="3">
    <source>
        <dbReference type="ARBA" id="ARBA00012438"/>
    </source>
</evidence>
<keyword evidence="4" id="KW-0597">Phosphoprotein</keyword>
<dbReference type="SMART" id="SM00388">
    <property type="entry name" value="HisKA"/>
    <property type="match status" value="1"/>
</dbReference>
<dbReference type="SUPFAM" id="SSF55874">
    <property type="entry name" value="ATPase domain of HSP90 chaperone/DNA topoisomerase II/histidine kinase"/>
    <property type="match status" value="1"/>
</dbReference>
<evidence type="ECO:0000313" key="11">
    <source>
        <dbReference type="EMBL" id="BAU48858.1"/>
    </source>
</evidence>
<dbReference type="SMART" id="SM00387">
    <property type="entry name" value="HATPase_c"/>
    <property type="match status" value="1"/>
</dbReference>
<dbReference type="RefSeq" id="WP_169924061.1">
    <property type="nucleotide sequence ID" value="NZ_AP014936.1"/>
</dbReference>
<dbReference type="PANTHER" id="PTHR43711">
    <property type="entry name" value="TWO-COMPONENT HISTIDINE KINASE"/>
    <property type="match status" value="1"/>
</dbReference>
<evidence type="ECO:0000256" key="7">
    <source>
        <dbReference type="ARBA" id="ARBA00023012"/>
    </source>
</evidence>
<dbReference type="AlphaFoldDB" id="A0A1B4V5R4"/>
<feature type="domain" description="Histidine kinase" evidence="9">
    <location>
        <begin position="263"/>
        <end position="480"/>
    </location>
</feature>
<dbReference type="Proteomes" id="UP000218899">
    <property type="component" value="Chromosome"/>
</dbReference>
<dbReference type="Gene3D" id="3.30.565.10">
    <property type="entry name" value="Histidine kinase-like ATPase, C-terminal domain"/>
    <property type="match status" value="1"/>
</dbReference>
<evidence type="ECO:0000313" key="12">
    <source>
        <dbReference type="Proteomes" id="UP000218899"/>
    </source>
</evidence>
<dbReference type="KEGG" id="sva:SVA_2308"/>
<evidence type="ECO:0000256" key="6">
    <source>
        <dbReference type="ARBA" id="ARBA00022777"/>
    </source>
</evidence>
<evidence type="ECO:0000256" key="4">
    <source>
        <dbReference type="ARBA" id="ARBA00022553"/>
    </source>
</evidence>
<sequence>MPAAGMRPSFYRFTSSLQLILTGFFLLALLLIIGQVAAILSVDRLARQSRQAIYDAAETLHVSQVFATDVTFLERAARQYDVLRDRELFEVYLERRARFLQDAQRLAARPLTGEQRRRLQGLLQEESAMHQALAGAPAPGPSVAERFSVLDAAARAILAESGELVSRAVDDIQLGAAETQRRLIVQAIALIPAALVLAAVYSVLINRPIRQIKNAITSLGEGRFLDGVRVSGPRDLEELGRQLDWLRLRLRGLEQHKVTIVRNISHELKTPLAAIREGIELLHDEVPGTLNRQQAEIARILQANSVRLQKLIDDLINFSIAQTEDPFLNERPIQLHRLLASVIDDQKPLLASRRLAVHTDLHEATVIGDREKLKSIFDNLLSNAIKYSPPGGAIDIALSREAGRALVDVRDQGPGIDPRERGKVFDAFYQGRPTPQSALMQGSGLGLAIAHAYTRLHKGSIEVVDSKGGAHIRVALPLAGA</sequence>
<dbReference type="SUPFAM" id="SSF47384">
    <property type="entry name" value="Homodimeric domain of signal transducing histidine kinase"/>
    <property type="match status" value="1"/>
</dbReference>
<dbReference type="EC" id="2.7.13.3" evidence="3"/>
<reference evidence="11 12" key="1">
    <citation type="submission" date="2015-08" db="EMBL/GenBank/DDBJ databases">
        <title>Complete genome sequence of Sulfurifustis variabilis.</title>
        <authorList>
            <person name="Miura A."/>
            <person name="Kojima H."/>
            <person name="Fukui M."/>
        </authorList>
    </citation>
    <scope>NUCLEOTIDE SEQUENCE [LARGE SCALE GENOMIC DNA]</scope>
    <source>
        <strain evidence="12">skN76</strain>
    </source>
</reference>
<dbReference type="Pfam" id="PF00512">
    <property type="entry name" value="HisKA"/>
    <property type="match status" value="1"/>
</dbReference>
<gene>
    <name evidence="11" type="ORF">SVA_2308</name>
</gene>
<keyword evidence="8" id="KW-0812">Transmembrane</keyword>
<keyword evidence="8" id="KW-0472">Membrane</keyword>
<dbReference type="InterPro" id="IPR003594">
    <property type="entry name" value="HATPase_dom"/>
</dbReference>
<dbReference type="EMBL" id="AP014936">
    <property type="protein sequence ID" value="BAU48858.1"/>
    <property type="molecule type" value="Genomic_DNA"/>
</dbReference>
<evidence type="ECO:0000256" key="5">
    <source>
        <dbReference type="ARBA" id="ARBA00022679"/>
    </source>
</evidence>
<feature type="domain" description="HAMP" evidence="10">
    <location>
        <begin position="203"/>
        <end position="255"/>
    </location>
</feature>
<evidence type="ECO:0000259" key="10">
    <source>
        <dbReference type="PROSITE" id="PS50885"/>
    </source>
</evidence>
<dbReference type="GO" id="GO:0016020">
    <property type="term" value="C:membrane"/>
    <property type="evidence" value="ECO:0007669"/>
    <property type="project" value="UniProtKB-SubCell"/>
</dbReference>
<comment type="catalytic activity">
    <reaction evidence="1">
        <text>ATP + protein L-histidine = ADP + protein N-phospho-L-histidine.</text>
        <dbReference type="EC" id="2.7.13.3"/>
    </reaction>
</comment>
<dbReference type="InterPro" id="IPR004358">
    <property type="entry name" value="Sig_transdc_His_kin-like_C"/>
</dbReference>
<dbReference type="InterPro" id="IPR036097">
    <property type="entry name" value="HisK_dim/P_sf"/>
</dbReference>
<dbReference type="InterPro" id="IPR050736">
    <property type="entry name" value="Sensor_HK_Regulatory"/>
</dbReference>
<dbReference type="CDD" id="cd00082">
    <property type="entry name" value="HisKA"/>
    <property type="match status" value="1"/>
</dbReference>
<dbReference type="GO" id="GO:0000155">
    <property type="term" value="F:phosphorelay sensor kinase activity"/>
    <property type="evidence" value="ECO:0007669"/>
    <property type="project" value="InterPro"/>
</dbReference>
<keyword evidence="7" id="KW-0902">Two-component regulatory system</keyword>
<dbReference type="InterPro" id="IPR005467">
    <property type="entry name" value="His_kinase_dom"/>
</dbReference>
<dbReference type="Gene3D" id="1.10.287.130">
    <property type="match status" value="1"/>
</dbReference>
<protein>
    <recommendedName>
        <fullName evidence="3">histidine kinase</fullName>
        <ecNumber evidence="3">2.7.13.3</ecNumber>
    </recommendedName>
</protein>
<dbReference type="PROSITE" id="PS50109">
    <property type="entry name" value="HIS_KIN"/>
    <property type="match status" value="1"/>
</dbReference>
<evidence type="ECO:0000256" key="1">
    <source>
        <dbReference type="ARBA" id="ARBA00000085"/>
    </source>
</evidence>
<keyword evidence="12" id="KW-1185">Reference proteome</keyword>
<dbReference type="PANTHER" id="PTHR43711:SF1">
    <property type="entry name" value="HISTIDINE KINASE 1"/>
    <property type="match status" value="1"/>
</dbReference>
<dbReference type="InterPro" id="IPR003661">
    <property type="entry name" value="HisK_dim/P_dom"/>
</dbReference>
<accession>A0A1B4V5R4</accession>
<keyword evidence="5" id="KW-0808">Transferase</keyword>
<evidence type="ECO:0000256" key="2">
    <source>
        <dbReference type="ARBA" id="ARBA00004370"/>
    </source>
</evidence>
<keyword evidence="6 11" id="KW-0418">Kinase</keyword>
<proteinExistence type="predicted"/>
<organism evidence="11 12">
    <name type="scientific">Sulfurifustis variabilis</name>
    <dbReference type="NCBI Taxonomy" id="1675686"/>
    <lineage>
        <taxon>Bacteria</taxon>
        <taxon>Pseudomonadati</taxon>
        <taxon>Pseudomonadota</taxon>
        <taxon>Gammaproteobacteria</taxon>
        <taxon>Acidiferrobacterales</taxon>
        <taxon>Acidiferrobacteraceae</taxon>
        <taxon>Sulfurifustis</taxon>
    </lineage>
</organism>
<dbReference type="Pfam" id="PF02518">
    <property type="entry name" value="HATPase_c"/>
    <property type="match status" value="1"/>
</dbReference>
<dbReference type="PROSITE" id="PS50885">
    <property type="entry name" value="HAMP"/>
    <property type="match status" value="1"/>
</dbReference>
<evidence type="ECO:0000256" key="8">
    <source>
        <dbReference type="SAM" id="Phobius"/>
    </source>
</evidence>
<keyword evidence="8" id="KW-1133">Transmembrane helix</keyword>